<evidence type="ECO:0000256" key="4">
    <source>
        <dbReference type="ARBA" id="ARBA00023187"/>
    </source>
</evidence>
<evidence type="ECO:0000313" key="10">
    <source>
        <dbReference type="EMBL" id="KAK9813502.1"/>
    </source>
</evidence>
<evidence type="ECO:0000256" key="7">
    <source>
        <dbReference type="SAM" id="MobiDB-lite"/>
    </source>
</evidence>
<evidence type="ECO:0000256" key="6">
    <source>
        <dbReference type="PIRNR" id="PIRNR031066"/>
    </source>
</evidence>
<dbReference type="PANTHER" id="PTHR13288:SF8">
    <property type="entry name" value="SPLICING FACTOR 45"/>
    <property type="match status" value="1"/>
</dbReference>
<keyword evidence="3 6" id="KW-0694">RNA-binding</keyword>
<comment type="subcellular location">
    <subcellularLocation>
        <location evidence="1">Nucleus</location>
    </subcellularLocation>
</comment>
<feature type="compositionally biased region" description="Basic and acidic residues" evidence="7">
    <location>
        <begin position="68"/>
        <end position="99"/>
    </location>
</feature>
<keyword evidence="4 6" id="KW-0508">mRNA splicing</keyword>
<dbReference type="InterPro" id="IPR000504">
    <property type="entry name" value="RRM_dom"/>
</dbReference>
<name>A0AAW1PYL2_9CHLO</name>
<evidence type="ECO:0000313" key="11">
    <source>
        <dbReference type="Proteomes" id="UP001465755"/>
    </source>
</evidence>
<sequence>MLGGLYGDLPQAKSGGSKPQPSPRTSDHGDAKGQVAAAGSQFSLGGNLQDEYDPAKPNEYEEVVAQRQAERQEAAKEAARQERLKQEAEAAEEASKRMGDAAGAAEPGSWQQPPAPDPSTQLDISGEEAFLRRGRGRQAKPSGFSDADGGTPQAGNTPAERMMQAMGWKEGQGLGRGGQGMTTPLVAKSDGRAGAGVIVNAEERARSAAAAAAQPPDKRQRTGVAIRGTPTRVVLLRNMVGPGDVDEDLEDEVGNECSKYGNIQRVVIFEVTEPNYPDEQAVRIFVEFDRVESATKSLVDLEGRFFGGRNIRATFYDESKFERDEVAPFPGED</sequence>
<gene>
    <name evidence="10" type="ORF">WJX73_002933</name>
</gene>
<dbReference type="PROSITE" id="PS50102">
    <property type="entry name" value="RRM"/>
    <property type="match status" value="1"/>
</dbReference>
<dbReference type="InterPro" id="IPR035979">
    <property type="entry name" value="RBD_domain_sf"/>
</dbReference>
<evidence type="ECO:0008006" key="12">
    <source>
        <dbReference type="Google" id="ProtNLM"/>
    </source>
</evidence>
<protein>
    <recommendedName>
        <fullName evidence="12">Splicing factor 45</fullName>
    </recommendedName>
</protein>
<evidence type="ECO:0000259" key="8">
    <source>
        <dbReference type="PROSITE" id="PS50102"/>
    </source>
</evidence>
<dbReference type="AlphaFoldDB" id="A0AAW1PYL2"/>
<dbReference type="PIRSF" id="PIRSF031066">
    <property type="entry name" value="Splicing_factor_SPF45"/>
    <property type="match status" value="1"/>
</dbReference>
<dbReference type="SUPFAM" id="SSF54928">
    <property type="entry name" value="RNA-binding domain, RBD"/>
    <property type="match status" value="1"/>
</dbReference>
<dbReference type="Gene3D" id="3.30.70.330">
    <property type="match status" value="1"/>
</dbReference>
<dbReference type="SMART" id="SM00361">
    <property type="entry name" value="RRM_1"/>
    <property type="match status" value="1"/>
</dbReference>
<feature type="domain" description="RRM" evidence="8">
    <location>
        <begin position="232"/>
        <end position="318"/>
    </location>
</feature>
<comment type="caution">
    <text evidence="10">The sequence shown here is derived from an EMBL/GenBank/DDBJ whole genome shotgun (WGS) entry which is preliminary data.</text>
</comment>
<dbReference type="Proteomes" id="UP001465755">
    <property type="component" value="Unassembled WGS sequence"/>
</dbReference>
<dbReference type="SMART" id="SM00443">
    <property type="entry name" value="G_patch"/>
    <property type="match status" value="1"/>
</dbReference>
<dbReference type="InterPro" id="IPR012677">
    <property type="entry name" value="Nucleotide-bd_a/b_plait_sf"/>
</dbReference>
<dbReference type="EMBL" id="JALJOQ010000004">
    <property type="protein sequence ID" value="KAK9813502.1"/>
    <property type="molecule type" value="Genomic_DNA"/>
</dbReference>
<evidence type="ECO:0000259" key="9">
    <source>
        <dbReference type="PROSITE" id="PS50174"/>
    </source>
</evidence>
<dbReference type="InterPro" id="IPR003954">
    <property type="entry name" value="RRM_euk-type"/>
</dbReference>
<dbReference type="GO" id="GO:0045292">
    <property type="term" value="P:mRNA cis splicing, via spliceosome"/>
    <property type="evidence" value="ECO:0007669"/>
    <property type="project" value="UniProtKB-UniRule"/>
</dbReference>
<dbReference type="GO" id="GO:0043484">
    <property type="term" value="P:regulation of RNA splicing"/>
    <property type="evidence" value="ECO:0007669"/>
    <property type="project" value="UniProtKB-UniRule"/>
</dbReference>
<accession>A0AAW1PYL2</accession>
<dbReference type="InterPro" id="IPR034653">
    <property type="entry name" value="SPF45_RRM"/>
</dbReference>
<dbReference type="PROSITE" id="PS50174">
    <property type="entry name" value="G_PATCH"/>
    <property type="match status" value="1"/>
</dbReference>
<evidence type="ECO:0000256" key="1">
    <source>
        <dbReference type="ARBA" id="ARBA00004123"/>
    </source>
</evidence>
<evidence type="ECO:0000256" key="5">
    <source>
        <dbReference type="ARBA" id="ARBA00023242"/>
    </source>
</evidence>
<dbReference type="Pfam" id="PF01585">
    <property type="entry name" value="G-patch"/>
    <property type="match status" value="1"/>
</dbReference>
<dbReference type="FunFam" id="3.30.70.330:FF:000079">
    <property type="entry name" value="Putative splicing factor 45"/>
    <property type="match status" value="1"/>
</dbReference>
<dbReference type="PANTHER" id="PTHR13288">
    <property type="entry name" value="SPLICING FACTOR 45 SPF45"/>
    <property type="match status" value="1"/>
</dbReference>
<evidence type="ECO:0000256" key="3">
    <source>
        <dbReference type="ARBA" id="ARBA00022884"/>
    </source>
</evidence>
<evidence type="ECO:0000256" key="2">
    <source>
        <dbReference type="ARBA" id="ARBA00022664"/>
    </source>
</evidence>
<keyword evidence="2 6" id="KW-0507">mRNA processing</keyword>
<feature type="domain" description="G-patch" evidence="9">
    <location>
        <begin position="155"/>
        <end position="202"/>
    </location>
</feature>
<proteinExistence type="predicted"/>
<dbReference type="GO" id="GO:0071011">
    <property type="term" value="C:precatalytic spliceosome"/>
    <property type="evidence" value="ECO:0007669"/>
    <property type="project" value="TreeGrafter"/>
</dbReference>
<dbReference type="CDD" id="cd12647">
    <property type="entry name" value="RRM_UHM_SPF45"/>
    <property type="match status" value="1"/>
</dbReference>
<dbReference type="InterPro" id="IPR040052">
    <property type="entry name" value="RBM17"/>
</dbReference>
<dbReference type="GO" id="GO:0003723">
    <property type="term" value="F:RNA binding"/>
    <property type="evidence" value="ECO:0007669"/>
    <property type="project" value="UniProtKB-UniRule"/>
</dbReference>
<dbReference type="InterPro" id="IPR000467">
    <property type="entry name" value="G_patch_dom"/>
</dbReference>
<organism evidence="10 11">
    <name type="scientific">Symbiochloris irregularis</name>
    <dbReference type="NCBI Taxonomy" id="706552"/>
    <lineage>
        <taxon>Eukaryota</taxon>
        <taxon>Viridiplantae</taxon>
        <taxon>Chlorophyta</taxon>
        <taxon>core chlorophytes</taxon>
        <taxon>Trebouxiophyceae</taxon>
        <taxon>Trebouxiales</taxon>
        <taxon>Trebouxiaceae</taxon>
        <taxon>Symbiochloris</taxon>
    </lineage>
</organism>
<dbReference type="GO" id="GO:0009507">
    <property type="term" value="C:chloroplast"/>
    <property type="evidence" value="ECO:0007669"/>
    <property type="project" value="UniProtKB-UniRule"/>
</dbReference>
<feature type="region of interest" description="Disordered" evidence="7">
    <location>
        <begin position="1"/>
        <end position="158"/>
    </location>
</feature>
<reference evidence="10 11" key="1">
    <citation type="journal article" date="2024" name="Nat. Commun.">
        <title>Phylogenomics reveals the evolutionary origins of lichenization in chlorophyte algae.</title>
        <authorList>
            <person name="Puginier C."/>
            <person name="Libourel C."/>
            <person name="Otte J."/>
            <person name="Skaloud P."/>
            <person name="Haon M."/>
            <person name="Grisel S."/>
            <person name="Petersen M."/>
            <person name="Berrin J.G."/>
            <person name="Delaux P.M."/>
            <person name="Dal Grande F."/>
            <person name="Keller J."/>
        </authorList>
    </citation>
    <scope>NUCLEOTIDE SEQUENCE [LARGE SCALE GENOMIC DNA]</scope>
    <source>
        <strain evidence="10 11">SAG 2036</strain>
    </source>
</reference>
<keyword evidence="5" id="KW-0539">Nucleus</keyword>
<keyword evidence="11" id="KW-1185">Reference proteome</keyword>